<organism evidence="2">
    <name type="scientific">Tanacetum cinerariifolium</name>
    <name type="common">Dalmatian daisy</name>
    <name type="synonym">Chrysanthemum cinerariifolium</name>
    <dbReference type="NCBI Taxonomy" id="118510"/>
    <lineage>
        <taxon>Eukaryota</taxon>
        <taxon>Viridiplantae</taxon>
        <taxon>Streptophyta</taxon>
        <taxon>Embryophyta</taxon>
        <taxon>Tracheophyta</taxon>
        <taxon>Spermatophyta</taxon>
        <taxon>Magnoliopsida</taxon>
        <taxon>eudicotyledons</taxon>
        <taxon>Gunneridae</taxon>
        <taxon>Pentapetalae</taxon>
        <taxon>asterids</taxon>
        <taxon>campanulids</taxon>
        <taxon>Asterales</taxon>
        <taxon>Asteraceae</taxon>
        <taxon>Asteroideae</taxon>
        <taxon>Anthemideae</taxon>
        <taxon>Anthemidinae</taxon>
        <taxon>Tanacetum</taxon>
    </lineage>
</organism>
<sequence>MTNFVTSVRHDTDKIYVRLDDAQDDRALISGRVNMLCRDRDNHARNARLMEARLLRGSTTFRDRRVVGGRPQETSTIHQGTETAEDPADSNGKVSETAGIS</sequence>
<dbReference type="EMBL" id="BKCJ011007706">
    <property type="protein sequence ID" value="GFC65676.1"/>
    <property type="molecule type" value="Genomic_DNA"/>
</dbReference>
<dbReference type="AlphaFoldDB" id="A0A699QC90"/>
<reference evidence="2" key="1">
    <citation type="journal article" date="2019" name="Sci. Rep.">
        <title>Draft genome of Tanacetum cinerariifolium, the natural source of mosquito coil.</title>
        <authorList>
            <person name="Yamashiro T."/>
            <person name="Shiraishi A."/>
            <person name="Satake H."/>
            <person name="Nakayama K."/>
        </authorList>
    </citation>
    <scope>NUCLEOTIDE SEQUENCE</scope>
</reference>
<accession>A0A699QC90</accession>
<gene>
    <name evidence="2" type="ORF">Tci_837646</name>
</gene>
<name>A0A699QC90_TANCI</name>
<protein>
    <submittedName>
        <fullName evidence="2">Uncharacterized protein</fullName>
    </submittedName>
</protein>
<evidence type="ECO:0000256" key="1">
    <source>
        <dbReference type="SAM" id="MobiDB-lite"/>
    </source>
</evidence>
<evidence type="ECO:0000313" key="2">
    <source>
        <dbReference type="EMBL" id="GFC65676.1"/>
    </source>
</evidence>
<feature type="region of interest" description="Disordered" evidence="1">
    <location>
        <begin position="64"/>
        <end position="101"/>
    </location>
</feature>
<proteinExistence type="predicted"/>
<comment type="caution">
    <text evidence="2">The sequence shown here is derived from an EMBL/GenBank/DDBJ whole genome shotgun (WGS) entry which is preliminary data.</text>
</comment>
<feature type="compositionally biased region" description="Polar residues" evidence="1">
    <location>
        <begin position="72"/>
        <end position="82"/>
    </location>
</feature>
<feature type="compositionally biased region" description="Polar residues" evidence="1">
    <location>
        <begin position="92"/>
        <end position="101"/>
    </location>
</feature>